<sequence>MTTYKNEHEGEVAGKGIGQTITEAELAGWDVEHLLKIGALSVLTNNSTPTTSEKEK</sequence>
<reference evidence="1" key="1">
    <citation type="submission" date="2020-05" db="EMBL/GenBank/DDBJ databases">
        <authorList>
            <person name="Chiriac C."/>
            <person name="Salcher M."/>
            <person name="Ghai R."/>
            <person name="Kavagutti S V."/>
        </authorList>
    </citation>
    <scope>NUCLEOTIDE SEQUENCE</scope>
</reference>
<dbReference type="EMBL" id="LR797441">
    <property type="protein sequence ID" value="CAB4217270.1"/>
    <property type="molecule type" value="Genomic_DNA"/>
</dbReference>
<accession>A0A6J5SPZ6</accession>
<protein>
    <submittedName>
        <fullName evidence="1">Uncharacterized protein</fullName>
    </submittedName>
</protein>
<proteinExistence type="predicted"/>
<gene>
    <name evidence="1" type="ORF">UFOVP1502_19</name>
</gene>
<organism evidence="1">
    <name type="scientific">uncultured Caudovirales phage</name>
    <dbReference type="NCBI Taxonomy" id="2100421"/>
    <lineage>
        <taxon>Viruses</taxon>
        <taxon>Duplodnaviria</taxon>
        <taxon>Heunggongvirae</taxon>
        <taxon>Uroviricota</taxon>
        <taxon>Caudoviricetes</taxon>
        <taxon>Peduoviridae</taxon>
        <taxon>Maltschvirus</taxon>
        <taxon>Maltschvirus maltsch</taxon>
    </lineage>
</organism>
<evidence type="ECO:0000313" key="1">
    <source>
        <dbReference type="EMBL" id="CAB4217270.1"/>
    </source>
</evidence>
<name>A0A6J5SPZ6_9CAUD</name>